<dbReference type="EMBL" id="CM042061">
    <property type="protein sequence ID" value="KAI3672900.1"/>
    <property type="molecule type" value="Genomic_DNA"/>
</dbReference>
<evidence type="ECO:0000313" key="1">
    <source>
        <dbReference type="EMBL" id="KAI3672900.1"/>
    </source>
</evidence>
<comment type="caution">
    <text evidence="1">The sequence shown here is derived from an EMBL/GenBank/DDBJ whole genome shotgun (WGS) entry which is preliminary data.</text>
</comment>
<keyword evidence="2" id="KW-1185">Reference proteome</keyword>
<accession>A0ACB8XQM4</accession>
<dbReference type="Proteomes" id="UP001055879">
    <property type="component" value="Linkage Group LG15"/>
</dbReference>
<reference evidence="2" key="1">
    <citation type="journal article" date="2022" name="Mol. Ecol. Resour.">
        <title>The genomes of chicory, endive, great burdock and yacon provide insights into Asteraceae palaeo-polyploidization history and plant inulin production.</title>
        <authorList>
            <person name="Fan W."/>
            <person name="Wang S."/>
            <person name="Wang H."/>
            <person name="Wang A."/>
            <person name="Jiang F."/>
            <person name="Liu H."/>
            <person name="Zhao H."/>
            <person name="Xu D."/>
            <person name="Zhang Y."/>
        </authorList>
    </citation>
    <scope>NUCLEOTIDE SEQUENCE [LARGE SCALE GENOMIC DNA]</scope>
    <source>
        <strain evidence="2">cv. Niubang</strain>
    </source>
</reference>
<name>A0ACB8XQM4_ARCLA</name>
<evidence type="ECO:0000313" key="2">
    <source>
        <dbReference type="Proteomes" id="UP001055879"/>
    </source>
</evidence>
<sequence length="96" mass="10661">MMVLLPSNEFPGSAERGDALGNYSGAEDDDRDSFMTMQSENNDVIMAFESLKCNRGESGDGVSGSIDFVRVEDCFVPDEGVDDEVNHDLRDRLWFS</sequence>
<proteinExistence type="predicted"/>
<organism evidence="1 2">
    <name type="scientific">Arctium lappa</name>
    <name type="common">Greater burdock</name>
    <name type="synonym">Lappa major</name>
    <dbReference type="NCBI Taxonomy" id="4217"/>
    <lineage>
        <taxon>Eukaryota</taxon>
        <taxon>Viridiplantae</taxon>
        <taxon>Streptophyta</taxon>
        <taxon>Embryophyta</taxon>
        <taxon>Tracheophyta</taxon>
        <taxon>Spermatophyta</taxon>
        <taxon>Magnoliopsida</taxon>
        <taxon>eudicotyledons</taxon>
        <taxon>Gunneridae</taxon>
        <taxon>Pentapetalae</taxon>
        <taxon>asterids</taxon>
        <taxon>campanulids</taxon>
        <taxon>Asterales</taxon>
        <taxon>Asteraceae</taxon>
        <taxon>Carduoideae</taxon>
        <taxon>Cardueae</taxon>
        <taxon>Arctiinae</taxon>
        <taxon>Arctium</taxon>
    </lineage>
</organism>
<protein>
    <submittedName>
        <fullName evidence="1">Uncharacterized protein</fullName>
    </submittedName>
</protein>
<gene>
    <name evidence="1" type="ORF">L6452_39000</name>
</gene>
<reference evidence="1 2" key="2">
    <citation type="journal article" date="2022" name="Mol. Ecol. Resour.">
        <title>The genomes of chicory, endive, great burdock and yacon provide insights into Asteraceae paleo-polyploidization history and plant inulin production.</title>
        <authorList>
            <person name="Fan W."/>
            <person name="Wang S."/>
            <person name="Wang H."/>
            <person name="Wang A."/>
            <person name="Jiang F."/>
            <person name="Liu H."/>
            <person name="Zhao H."/>
            <person name="Xu D."/>
            <person name="Zhang Y."/>
        </authorList>
    </citation>
    <scope>NUCLEOTIDE SEQUENCE [LARGE SCALE GENOMIC DNA]</scope>
    <source>
        <strain evidence="2">cv. Niubang</strain>
    </source>
</reference>